<evidence type="ECO:0000256" key="2">
    <source>
        <dbReference type="ARBA" id="ARBA00022448"/>
    </source>
</evidence>
<sequence>MTEASLHPDKTSESRFRSRQFWQLAVICGTQFLVALDYSIINVAAPSIQEGMDFGSGGGVAWVLSTYPLAFCGFLLLGGRVADLYGRKRVFIWSLVGFMLASLLAGLAWSPEVLIAGRALQGIAAAFIAPAGLGLLQATIPEGPQRQRALGIYGSALSAGFVSGMVLGGVLTEFAGWRSTFLINVPIVLAACLLARAYLDESRDERASRNLDLAGAALATTGMVAIVFALTEGEKYGWLSAPILLCAAIAVPAAILFVRVESRKENALVPISIFRVSAIGAANLVNLLLICSYGGMLFILTLYLQSHLGMNALATGLAFAVSGAIAIITGIYAGKLTERFGLYRVLLCAIVVETAGLLVMVGLPADNGLTLVLIGTSVNAFGHIVALITTSIAGTNGADEGRQATAGALINVSQQLGLAMGVGVLTSVAAHFTATAGGSGDPAAVLVGWRWAMWFAVGFAVAAIIATVAFRKRFKGEVT</sequence>
<feature type="transmembrane region" description="Helical" evidence="7">
    <location>
        <begin position="236"/>
        <end position="258"/>
    </location>
</feature>
<accession>A0ABV9XY42</accession>
<keyword evidence="3" id="KW-1003">Cell membrane</keyword>
<evidence type="ECO:0000259" key="8">
    <source>
        <dbReference type="PROSITE" id="PS50850"/>
    </source>
</evidence>
<dbReference type="Gene3D" id="1.20.1720.10">
    <property type="entry name" value="Multidrug resistance protein D"/>
    <property type="match status" value="1"/>
</dbReference>
<dbReference type="PROSITE" id="PS00216">
    <property type="entry name" value="SUGAR_TRANSPORT_1"/>
    <property type="match status" value="1"/>
</dbReference>
<evidence type="ECO:0000256" key="5">
    <source>
        <dbReference type="ARBA" id="ARBA00022989"/>
    </source>
</evidence>
<dbReference type="EMBL" id="JBHSJB010000006">
    <property type="protein sequence ID" value="MFC5053351.1"/>
    <property type="molecule type" value="Genomic_DNA"/>
</dbReference>
<evidence type="ECO:0000313" key="10">
    <source>
        <dbReference type="Proteomes" id="UP001595833"/>
    </source>
</evidence>
<comment type="subcellular location">
    <subcellularLocation>
        <location evidence="1">Cell membrane</location>
        <topology evidence="1">Multi-pass membrane protein</topology>
    </subcellularLocation>
</comment>
<dbReference type="InterPro" id="IPR011701">
    <property type="entry name" value="MFS"/>
</dbReference>
<gene>
    <name evidence="9" type="ORF">ACFPFM_06205</name>
</gene>
<evidence type="ECO:0000256" key="1">
    <source>
        <dbReference type="ARBA" id="ARBA00004651"/>
    </source>
</evidence>
<reference evidence="10" key="1">
    <citation type="journal article" date="2019" name="Int. J. Syst. Evol. Microbiol.">
        <title>The Global Catalogue of Microorganisms (GCM) 10K type strain sequencing project: providing services to taxonomists for standard genome sequencing and annotation.</title>
        <authorList>
            <consortium name="The Broad Institute Genomics Platform"/>
            <consortium name="The Broad Institute Genome Sequencing Center for Infectious Disease"/>
            <person name="Wu L."/>
            <person name="Ma J."/>
        </authorList>
    </citation>
    <scope>NUCLEOTIDE SEQUENCE [LARGE SCALE GENOMIC DNA]</scope>
    <source>
        <strain evidence="10">KCTC 12848</strain>
    </source>
</reference>
<proteinExistence type="predicted"/>
<feature type="transmembrane region" description="Helical" evidence="7">
    <location>
        <begin position="279"/>
        <end position="304"/>
    </location>
</feature>
<feature type="transmembrane region" description="Helical" evidence="7">
    <location>
        <begin position="345"/>
        <end position="365"/>
    </location>
</feature>
<dbReference type="Gene3D" id="1.20.1250.20">
    <property type="entry name" value="MFS general substrate transporter like domains"/>
    <property type="match status" value="1"/>
</dbReference>
<dbReference type="SUPFAM" id="SSF103473">
    <property type="entry name" value="MFS general substrate transporter"/>
    <property type="match status" value="1"/>
</dbReference>
<dbReference type="CDD" id="cd17321">
    <property type="entry name" value="MFS_MMR_MDR_like"/>
    <property type="match status" value="1"/>
</dbReference>
<dbReference type="PANTHER" id="PTHR42718">
    <property type="entry name" value="MAJOR FACILITATOR SUPERFAMILY MULTIDRUG TRANSPORTER MFSC"/>
    <property type="match status" value="1"/>
</dbReference>
<feature type="domain" description="Major facilitator superfamily (MFS) profile" evidence="8">
    <location>
        <begin position="23"/>
        <end position="475"/>
    </location>
</feature>
<dbReference type="PROSITE" id="PS50850">
    <property type="entry name" value="MFS"/>
    <property type="match status" value="1"/>
</dbReference>
<keyword evidence="4 7" id="KW-0812">Transmembrane</keyword>
<dbReference type="InterPro" id="IPR020846">
    <property type="entry name" value="MFS_dom"/>
</dbReference>
<evidence type="ECO:0000256" key="4">
    <source>
        <dbReference type="ARBA" id="ARBA00022692"/>
    </source>
</evidence>
<evidence type="ECO:0000256" key="7">
    <source>
        <dbReference type="SAM" id="Phobius"/>
    </source>
</evidence>
<keyword evidence="10" id="KW-1185">Reference proteome</keyword>
<feature type="transmembrane region" description="Helical" evidence="7">
    <location>
        <begin position="21"/>
        <end position="40"/>
    </location>
</feature>
<feature type="transmembrane region" description="Helical" evidence="7">
    <location>
        <begin position="371"/>
        <end position="395"/>
    </location>
</feature>
<feature type="transmembrane region" description="Helical" evidence="7">
    <location>
        <begin position="310"/>
        <end position="333"/>
    </location>
</feature>
<feature type="transmembrane region" description="Helical" evidence="7">
    <location>
        <begin position="416"/>
        <end position="439"/>
    </location>
</feature>
<protein>
    <submittedName>
        <fullName evidence="9">MFS transporter</fullName>
    </submittedName>
</protein>
<name>A0ABV9XY42_9PSEU</name>
<dbReference type="Pfam" id="PF07690">
    <property type="entry name" value="MFS_1"/>
    <property type="match status" value="1"/>
</dbReference>
<dbReference type="PANTHER" id="PTHR42718:SF46">
    <property type="entry name" value="BLR6921 PROTEIN"/>
    <property type="match status" value="1"/>
</dbReference>
<evidence type="ECO:0000256" key="6">
    <source>
        <dbReference type="ARBA" id="ARBA00023136"/>
    </source>
</evidence>
<keyword evidence="5 7" id="KW-1133">Transmembrane helix</keyword>
<feature type="transmembrane region" description="Helical" evidence="7">
    <location>
        <begin position="451"/>
        <end position="470"/>
    </location>
</feature>
<dbReference type="InterPro" id="IPR005829">
    <property type="entry name" value="Sugar_transporter_CS"/>
</dbReference>
<feature type="transmembrane region" description="Helical" evidence="7">
    <location>
        <begin position="211"/>
        <end position="230"/>
    </location>
</feature>
<feature type="transmembrane region" description="Helical" evidence="7">
    <location>
        <begin position="177"/>
        <end position="199"/>
    </location>
</feature>
<keyword evidence="6 7" id="KW-0472">Membrane</keyword>
<evidence type="ECO:0000256" key="3">
    <source>
        <dbReference type="ARBA" id="ARBA00022475"/>
    </source>
</evidence>
<feature type="transmembrane region" description="Helical" evidence="7">
    <location>
        <begin position="150"/>
        <end position="171"/>
    </location>
</feature>
<dbReference type="RefSeq" id="WP_344038460.1">
    <property type="nucleotide sequence ID" value="NZ_BAAAKE010000011.1"/>
</dbReference>
<feature type="transmembrane region" description="Helical" evidence="7">
    <location>
        <begin position="60"/>
        <end position="78"/>
    </location>
</feature>
<feature type="transmembrane region" description="Helical" evidence="7">
    <location>
        <begin position="115"/>
        <end position="138"/>
    </location>
</feature>
<comment type="caution">
    <text evidence="9">The sequence shown here is derived from an EMBL/GenBank/DDBJ whole genome shotgun (WGS) entry which is preliminary data.</text>
</comment>
<evidence type="ECO:0000313" key="9">
    <source>
        <dbReference type="EMBL" id="MFC5053351.1"/>
    </source>
</evidence>
<organism evidence="9 10">
    <name type="scientific">Saccharothrix xinjiangensis</name>
    <dbReference type="NCBI Taxonomy" id="204798"/>
    <lineage>
        <taxon>Bacteria</taxon>
        <taxon>Bacillati</taxon>
        <taxon>Actinomycetota</taxon>
        <taxon>Actinomycetes</taxon>
        <taxon>Pseudonocardiales</taxon>
        <taxon>Pseudonocardiaceae</taxon>
        <taxon>Saccharothrix</taxon>
    </lineage>
</organism>
<feature type="transmembrane region" description="Helical" evidence="7">
    <location>
        <begin position="90"/>
        <end position="109"/>
    </location>
</feature>
<dbReference type="Proteomes" id="UP001595833">
    <property type="component" value="Unassembled WGS sequence"/>
</dbReference>
<keyword evidence="2" id="KW-0813">Transport</keyword>
<dbReference type="InterPro" id="IPR036259">
    <property type="entry name" value="MFS_trans_sf"/>
</dbReference>